<dbReference type="RefSeq" id="WP_140828111.1">
    <property type="nucleotide sequence ID" value="NZ_VFYP01000001.1"/>
</dbReference>
<comment type="caution">
    <text evidence="2">The sequence shown here is derived from an EMBL/GenBank/DDBJ whole genome shotgun (WGS) entry which is preliminary data.</text>
</comment>
<sequence>MNTLFTPYMVVLIVAAAVATYLTRVGGYVLVKRLKTMPPRLEAALNAVPAAVLTTLVAPAFFAGSIDIKIAMVAALLVGLRFSAIPMLIAGWVVVMVLRQILV</sequence>
<feature type="transmembrane region" description="Helical" evidence="1">
    <location>
        <begin position="43"/>
        <end position="64"/>
    </location>
</feature>
<accession>A0A504U8E5</accession>
<dbReference type="Proteomes" id="UP000316429">
    <property type="component" value="Unassembled WGS sequence"/>
</dbReference>
<keyword evidence="1" id="KW-1133">Transmembrane helix</keyword>
<dbReference type="Pfam" id="PF05437">
    <property type="entry name" value="AzlD"/>
    <property type="match status" value="1"/>
</dbReference>
<dbReference type="EMBL" id="VFYP01000001">
    <property type="protein sequence ID" value="TPP11438.1"/>
    <property type="molecule type" value="Genomic_DNA"/>
</dbReference>
<evidence type="ECO:0000313" key="3">
    <source>
        <dbReference type="Proteomes" id="UP000316429"/>
    </source>
</evidence>
<feature type="transmembrane region" description="Helical" evidence="1">
    <location>
        <begin position="70"/>
        <end position="98"/>
    </location>
</feature>
<keyword evidence="1" id="KW-0812">Transmembrane</keyword>
<evidence type="ECO:0000313" key="2">
    <source>
        <dbReference type="EMBL" id="TPP11438.1"/>
    </source>
</evidence>
<evidence type="ECO:0000256" key="1">
    <source>
        <dbReference type="SAM" id="Phobius"/>
    </source>
</evidence>
<dbReference type="AlphaFoldDB" id="A0A504U8E5"/>
<keyword evidence="1" id="KW-0472">Membrane</keyword>
<gene>
    <name evidence="2" type="ORF">FJQ55_11705</name>
</gene>
<proteinExistence type="predicted"/>
<dbReference type="InterPro" id="IPR008407">
    <property type="entry name" value="Brnchd-chn_aa_trnsp_AzlD"/>
</dbReference>
<name>A0A504U8E5_9HYPH</name>
<feature type="transmembrane region" description="Helical" evidence="1">
    <location>
        <begin position="6"/>
        <end position="31"/>
    </location>
</feature>
<protein>
    <submittedName>
        <fullName evidence="2">AzlD family protein</fullName>
    </submittedName>
</protein>
<dbReference type="OrthoDB" id="8400318at2"/>
<keyword evidence="3" id="KW-1185">Reference proteome</keyword>
<organism evidence="2 3">
    <name type="scientific">Rhizobium glycinendophyticum</name>
    <dbReference type="NCBI Taxonomy" id="2589807"/>
    <lineage>
        <taxon>Bacteria</taxon>
        <taxon>Pseudomonadati</taxon>
        <taxon>Pseudomonadota</taxon>
        <taxon>Alphaproteobacteria</taxon>
        <taxon>Hyphomicrobiales</taxon>
        <taxon>Rhizobiaceae</taxon>
        <taxon>Rhizobium/Agrobacterium group</taxon>
        <taxon>Rhizobium</taxon>
    </lineage>
</organism>
<reference evidence="2 3" key="1">
    <citation type="submission" date="2019-06" db="EMBL/GenBank/DDBJ databases">
        <title>Rhizobium sp. CL12 isolated from roots of soybean.</title>
        <authorList>
            <person name="Wang C."/>
        </authorList>
    </citation>
    <scope>NUCLEOTIDE SEQUENCE [LARGE SCALE GENOMIC DNA]</scope>
    <source>
        <strain evidence="2 3">CL12</strain>
    </source>
</reference>